<keyword evidence="2 7" id="KW-0813">Transport</keyword>
<evidence type="ECO:0000256" key="2">
    <source>
        <dbReference type="ARBA" id="ARBA00022448"/>
    </source>
</evidence>
<organism evidence="9 10">
    <name type="scientific">Mariprofundus erugo</name>
    <dbReference type="NCBI Taxonomy" id="2528639"/>
    <lineage>
        <taxon>Bacteria</taxon>
        <taxon>Pseudomonadati</taxon>
        <taxon>Pseudomonadota</taxon>
        <taxon>Candidatius Mariprofundia</taxon>
        <taxon>Mariprofundales</taxon>
        <taxon>Mariprofundaceae</taxon>
        <taxon>Mariprofundus</taxon>
    </lineage>
</organism>
<keyword evidence="3" id="KW-1003">Cell membrane</keyword>
<gene>
    <name evidence="9" type="ORF">FEF65_11860</name>
</gene>
<name>A0A5R9GNJ9_9PROT</name>
<proteinExistence type="inferred from homology"/>
<accession>A0A5R9GNJ9</accession>
<evidence type="ECO:0000313" key="9">
    <source>
        <dbReference type="EMBL" id="TLS66003.1"/>
    </source>
</evidence>
<feature type="transmembrane region" description="Helical" evidence="7">
    <location>
        <begin position="12"/>
        <end position="30"/>
    </location>
</feature>
<feature type="transmembrane region" description="Helical" evidence="7">
    <location>
        <begin position="102"/>
        <end position="125"/>
    </location>
</feature>
<dbReference type="Proteomes" id="UP000306585">
    <property type="component" value="Unassembled WGS sequence"/>
</dbReference>
<keyword evidence="6 7" id="KW-0472">Membrane</keyword>
<dbReference type="PANTHER" id="PTHR30465:SF0">
    <property type="entry name" value="OLIGOPEPTIDE TRANSPORT SYSTEM PERMEASE PROTEIN APPB"/>
    <property type="match status" value="1"/>
</dbReference>
<dbReference type="Pfam" id="PF00528">
    <property type="entry name" value="BPD_transp_1"/>
    <property type="match status" value="1"/>
</dbReference>
<feature type="transmembrane region" description="Helical" evidence="7">
    <location>
        <begin position="245"/>
        <end position="271"/>
    </location>
</feature>
<comment type="subcellular location">
    <subcellularLocation>
        <location evidence="1 7">Cell membrane</location>
        <topology evidence="1 7">Multi-pass membrane protein</topology>
    </subcellularLocation>
</comment>
<reference evidence="9 10" key="1">
    <citation type="journal article" date="2019" name="Appl. Environ. Microbiol.">
        <title>Environmental Evidence and Genomic Insight of Iron-oxidizing Bacteria Preference Towards More Corrosion Resistant Stainless Steel at Higher Salinities.</title>
        <authorList>
            <person name="Garrison C.E."/>
            <person name="Price K.A."/>
            <person name="Field E.K."/>
        </authorList>
    </citation>
    <scope>NUCLEOTIDE SEQUENCE [LARGE SCALE GENOMIC DNA]</scope>
    <source>
        <strain evidence="9 10">P3</strain>
    </source>
</reference>
<feature type="transmembrane region" description="Helical" evidence="7">
    <location>
        <begin position="191"/>
        <end position="210"/>
    </location>
</feature>
<dbReference type="OrthoDB" id="5289542at2"/>
<dbReference type="Pfam" id="PF19300">
    <property type="entry name" value="BPD_transp_1_N"/>
    <property type="match status" value="1"/>
</dbReference>
<comment type="caution">
    <text evidence="9">The sequence shown here is derived from an EMBL/GenBank/DDBJ whole genome shotgun (WGS) entry which is preliminary data.</text>
</comment>
<feature type="domain" description="ABC transmembrane type-1" evidence="8">
    <location>
        <begin position="98"/>
        <end position="310"/>
    </location>
</feature>
<dbReference type="CDD" id="cd06261">
    <property type="entry name" value="TM_PBP2"/>
    <property type="match status" value="1"/>
</dbReference>
<dbReference type="SUPFAM" id="SSF161098">
    <property type="entry name" value="MetI-like"/>
    <property type="match status" value="1"/>
</dbReference>
<dbReference type="InterPro" id="IPR000515">
    <property type="entry name" value="MetI-like"/>
</dbReference>
<evidence type="ECO:0000256" key="1">
    <source>
        <dbReference type="ARBA" id="ARBA00004651"/>
    </source>
</evidence>
<dbReference type="GO" id="GO:0055085">
    <property type="term" value="P:transmembrane transport"/>
    <property type="evidence" value="ECO:0007669"/>
    <property type="project" value="InterPro"/>
</dbReference>
<sequence>MTRYLFKRLAGMIPLLFGITIISFGMMHLAPGEPSIVGQEFNPKVSAEDIERLRSYYGLDKPLYEQYWQWLQRLAQMDLGQSFSADGRAVLDKINERIPVTLWINSLAMLLIIAIAIPLGIASAVRRDSWFDKGTTILVFIGFAIPSFWLGLLLMISLGVNHNWLPVSGIHDYSWRQMSFWQQQADLFEHLLLPVFVSAIGGIAGMSRFMRTGMLEVIRADYITTARAMGIPEGTIRYRLALKNAMLPIITLLGLSIPGLIGGSVIVEQLFSLPGMGLLFYEAVMSRDYPLVMGITVIGAILTLLGNLIADIAYAWADPRIRHGSHK</sequence>
<dbReference type="Gene3D" id="1.10.3720.10">
    <property type="entry name" value="MetI-like"/>
    <property type="match status" value="1"/>
</dbReference>
<dbReference type="GO" id="GO:0005886">
    <property type="term" value="C:plasma membrane"/>
    <property type="evidence" value="ECO:0007669"/>
    <property type="project" value="UniProtKB-SubCell"/>
</dbReference>
<keyword evidence="5 7" id="KW-1133">Transmembrane helix</keyword>
<evidence type="ECO:0000313" key="10">
    <source>
        <dbReference type="Proteomes" id="UP000306585"/>
    </source>
</evidence>
<evidence type="ECO:0000259" key="8">
    <source>
        <dbReference type="PROSITE" id="PS50928"/>
    </source>
</evidence>
<feature type="transmembrane region" description="Helical" evidence="7">
    <location>
        <begin position="291"/>
        <end position="317"/>
    </location>
</feature>
<dbReference type="EMBL" id="VBRY01000012">
    <property type="protein sequence ID" value="TLS66003.1"/>
    <property type="molecule type" value="Genomic_DNA"/>
</dbReference>
<keyword evidence="10" id="KW-1185">Reference proteome</keyword>
<dbReference type="InterPro" id="IPR045621">
    <property type="entry name" value="BPD_transp_1_N"/>
</dbReference>
<comment type="similarity">
    <text evidence="7">Belongs to the binding-protein-dependent transport system permease family.</text>
</comment>
<evidence type="ECO:0000256" key="6">
    <source>
        <dbReference type="ARBA" id="ARBA00023136"/>
    </source>
</evidence>
<evidence type="ECO:0000256" key="3">
    <source>
        <dbReference type="ARBA" id="ARBA00022475"/>
    </source>
</evidence>
<evidence type="ECO:0000256" key="4">
    <source>
        <dbReference type="ARBA" id="ARBA00022692"/>
    </source>
</evidence>
<protein>
    <submittedName>
        <fullName evidence="9">ABC transporter permease</fullName>
    </submittedName>
</protein>
<evidence type="ECO:0000256" key="5">
    <source>
        <dbReference type="ARBA" id="ARBA00022989"/>
    </source>
</evidence>
<keyword evidence="4 7" id="KW-0812">Transmembrane</keyword>
<dbReference type="AlphaFoldDB" id="A0A5R9GNJ9"/>
<dbReference type="PANTHER" id="PTHR30465">
    <property type="entry name" value="INNER MEMBRANE ABC TRANSPORTER"/>
    <property type="match status" value="1"/>
</dbReference>
<feature type="transmembrane region" description="Helical" evidence="7">
    <location>
        <begin position="137"/>
        <end position="158"/>
    </location>
</feature>
<dbReference type="PROSITE" id="PS50928">
    <property type="entry name" value="ABC_TM1"/>
    <property type="match status" value="1"/>
</dbReference>
<evidence type="ECO:0000256" key="7">
    <source>
        <dbReference type="RuleBase" id="RU363032"/>
    </source>
</evidence>
<dbReference type="RefSeq" id="WP_138240034.1">
    <property type="nucleotide sequence ID" value="NZ_VBRY01000012.1"/>
</dbReference>
<dbReference type="InterPro" id="IPR035906">
    <property type="entry name" value="MetI-like_sf"/>
</dbReference>